<reference evidence="1" key="1">
    <citation type="submission" date="2017-03" db="EMBL/GenBank/DDBJ databases">
        <title>The mitochondrial genome of the carnivorous plant Utricularia reniformis (Lentibulariaceae): structure, comparative analysis and evolutionary landmarks.</title>
        <authorList>
            <person name="Silva S.R."/>
            <person name="Alvarenga D.O."/>
            <person name="Michael T.P."/>
            <person name="Miranda V.F.O."/>
            <person name="Varani A.M."/>
        </authorList>
    </citation>
    <scope>NUCLEOTIDE SEQUENCE</scope>
</reference>
<dbReference type="EMBL" id="KY774314">
    <property type="protein sequence ID" value="ART30284.1"/>
    <property type="molecule type" value="Genomic_DNA"/>
</dbReference>
<keyword evidence="1" id="KW-0496">Mitochondrion</keyword>
<name>A0A1Y0AYQ5_9LAMI</name>
<geneLocation type="mitochondrion" evidence="1"/>
<dbReference type="AlphaFoldDB" id="A0A1Y0AYQ5"/>
<accession>A0A1Y0AYQ5</accession>
<proteinExistence type="predicted"/>
<gene>
    <name evidence="1" type="ORF">AEK19_MT0426</name>
</gene>
<organism evidence="1">
    <name type="scientific">Utricularia reniformis</name>
    <dbReference type="NCBI Taxonomy" id="192314"/>
    <lineage>
        <taxon>Eukaryota</taxon>
        <taxon>Viridiplantae</taxon>
        <taxon>Streptophyta</taxon>
        <taxon>Embryophyta</taxon>
        <taxon>Tracheophyta</taxon>
        <taxon>Spermatophyta</taxon>
        <taxon>Magnoliopsida</taxon>
        <taxon>eudicotyledons</taxon>
        <taxon>Gunneridae</taxon>
        <taxon>Pentapetalae</taxon>
        <taxon>asterids</taxon>
        <taxon>lamiids</taxon>
        <taxon>Lamiales</taxon>
        <taxon>Lentibulariaceae</taxon>
        <taxon>Utricularia</taxon>
    </lineage>
</organism>
<sequence length="65" mass="7355">MTRLALSNMQHWAIYKGNKIRKALGLQHSIAPAVNSCLPSFRRVPYSEVSNILIRLKVGDIFDKS</sequence>
<protein>
    <submittedName>
        <fullName evidence="1">Uncharacterized protein</fullName>
    </submittedName>
</protein>
<evidence type="ECO:0000313" key="1">
    <source>
        <dbReference type="EMBL" id="ART30284.1"/>
    </source>
</evidence>